<dbReference type="Gene3D" id="3.40.1260.10">
    <property type="entry name" value="DsrEFH-like"/>
    <property type="match status" value="1"/>
</dbReference>
<proteinExistence type="predicted"/>
<dbReference type="InterPro" id="IPR032836">
    <property type="entry name" value="DsrE2-like"/>
</dbReference>
<dbReference type="PANTHER" id="PTHR34655">
    <property type="entry name" value="CONSERVED WITHIN P. AEROPHILUM"/>
    <property type="match status" value="1"/>
</dbReference>
<dbReference type="Proteomes" id="UP000010797">
    <property type="component" value="Chromosome"/>
</dbReference>
<evidence type="ECO:0000313" key="3">
    <source>
        <dbReference type="Proteomes" id="UP000010797"/>
    </source>
</evidence>
<dbReference type="RefSeq" id="WP_015261134.1">
    <property type="nucleotide sequence ID" value="NC_019903.1"/>
</dbReference>
<gene>
    <name evidence="2" type="ordered locus">Desdi_0601</name>
</gene>
<dbReference type="SUPFAM" id="SSF75169">
    <property type="entry name" value="DsrEFH-like"/>
    <property type="match status" value="1"/>
</dbReference>
<accession>L0F4N2</accession>
<feature type="region of interest" description="Disordered" evidence="1">
    <location>
        <begin position="1"/>
        <end position="26"/>
    </location>
</feature>
<dbReference type="InterPro" id="IPR027396">
    <property type="entry name" value="DsrEFH-like"/>
</dbReference>
<sequence length="187" mass="20896">MNAQQKKATQTGQVKEQKTNSGDLSTNLAKNKKMTLLMFSGDYDKALAGLVLANAGREMGLEVTMFFAFWGLTLVRDPDKMTFEDKTLFEQMFGLVTPKGIEELPLSRMNMAGLGKAMLKEMMEDDDTPPLTAFLNGARKKGVKFYVCKLSVDVMGFKQEELLSEVQIITATDFLQEALESQIQLFI</sequence>
<dbReference type="HOGENOM" id="CLU_094970_1_1_9"/>
<evidence type="ECO:0000313" key="2">
    <source>
        <dbReference type="EMBL" id="AGA68132.1"/>
    </source>
</evidence>
<dbReference type="Pfam" id="PF13686">
    <property type="entry name" value="DrsE_2"/>
    <property type="match status" value="1"/>
</dbReference>
<reference evidence="3" key="1">
    <citation type="submission" date="2012-02" db="EMBL/GenBank/DDBJ databases">
        <title>Complete sequence of Desulfitobacterium dichloroeliminans LMG P-21439.</title>
        <authorList>
            <person name="Lucas S."/>
            <person name="Han J."/>
            <person name="Lapidus A."/>
            <person name="Cheng J.-F."/>
            <person name="Goodwin L."/>
            <person name="Pitluck S."/>
            <person name="Peters L."/>
            <person name="Ovchinnikova G."/>
            <person name="Teshima H."/>
            <person name="Detter J.C."/>
            <person name="Han C."/>
            <person name="Tapia R."/>
            <person name="Land M."/>
            <person name="Hauser L."/>
            <person name="Kyrpides N."/>
            <person name="Ivanova N."/>
            <person name="Pagani I."/>
            <person name="Kruse T."/>
            <person name="de Vos W.M."/>
            <person name="Boon N."/>
            <person name="Smidt H."/>
            <person name="Woyke T."/>
        </authorList>
    </citation>
    <scope>NUCLEOTIDE SEQUENCE [LARGE SCALE GENOMIC DNA]</scope>
    <source>
        <strain evidence="3">LMG P-21439 / DCA1</strain>
    </source>
</reference>
<evidence type="ECO:0000256" key="1">
    <source>
        <dbReference type="SAM" id="MobiDB-lite"/>
    </source>
</evidence>
<dbReference type="STRING" id="871963.Desdi_0601"/>
<dbReference type="AlphaFoldDB" id="L0F4N2"/>
<protein>
    <recommendedName>
        <fullName evidence="4">Peroxiredoxin family protein</fullName>
    </recommendedName>
</protein>
<dbReference type="PANTHER" id="PTHR34655:SF2">
    <property type="entry name" value="PEROXIREDOXIN FAMILY PROTEIN"/>
    <property type="match status" value="1"/>
</dbReference>
<name>L0F4N2_DESDL</name>
<organism evidence="2 3">
    <name type="scientific">Desulfitobacterium dichloroeliminans (strain LMG P-21439 / DCA1)</name>
    <dbReference type="NCBI Taxonomy" id="871963"/>
    <lineage>
        <taxon>Bacteria</taxon>
        <taxon>Bacillati</taxon>
        <taxon>Bacillota</taxon>
        <taxon>Clostridia</taxon>
        <taxon>Eubacteriales</taxon>
        <taxon>Desulfitobacteriaceae</taxon>
        <taxon>Desulfitobacterium</taxon>
    </lineage>
</organism>
<dbReference type="eggNOG" id="COG2210">
    <property type="taxonomic scope" value="Bacteria"/>
</dbReference>
<dbReference type="KEGG" id="ddl:Desdi_0601"/>
<dbReference type="EMBL" id="CP003344">
    <property type="protein sequence ID" value="AGA68132.1"/>
    <property type="molecule type" value="Genomic_DNA"/>
</dbReference>
<keyword evidence="3" id="KW-1185">Reference proteome</keyword>
<evidence type="ECO:0008006" key="4">
    <source>
        <dbReference type="Google" id="ProtNLM"/>
    </source>
</evidence>